<dbReference type="Proteomes" id="UP001166004">
    <property type="component" value="Unassembled WGS sequence"/>
</dbReference>
<proteinExistence type="predicted"/>
<accession>A0ABX1T1R2</accession>
<evidence type="ECO:0000256" key="9">
    <source>
        <dbReference type="SAM" id="Phobius"/>
    </source>
</evidence>
<dbReference type="RefSeq" id="WP_169036535.1">
    <property type="nucleotide sequence ID" value="NZ_LANA01000002.1"/>
</dbReference>
<evidence type="ECO:0000256" key="1">
    <source>
        <dbReference type="ARBA" id="ARBA00004167"/>
    </source>
</evidence>
<gene>
    <name evidence="10" type="ORF">VP91_00011960</name>
</gene>
<evidence type="ECO:0000313" key="10">
    <source>
        <dbReference type="EMBL" id="NMN68037.1"/>
    </source>
</evidence>
<keyword evidence="8 9" id="KW-0472">Membrane</keyword>
<keyword evidence="6 9" id="KW-1133">Transmembrane helix</keyword>
<name>A0ABX1T1R2_PELUQ</name>
<dbReference type="NCBIfam" id="TIGR01410">
    <property type="entry name" value="tatB"/>
    <property type="match status" value="1"/>
</dbReference>
<keyword evidence="5" id="KW-0653">Protein transport</keyword>
<sequence>MPTIGWFEILLVVAVAIVVIGPKDFPFMLKKVGSWIGTAKRYISNIQSEVSDLDITSNEIEKPTKIKKDNDKI</sequence>
<dbReference type="PRINTS" id="PR01506">
    <property type="entry name" value="TATBPROTEIN"/>
</dbReference>
<evidence type="ECO:0000256" key="7">
    <source>
        <dbReference type="ARBA" id="ARBA00023010"/>
    </source>
</evidence>
<keyword evidence="2" id="KW-0813">Transport</keyword>
<keyword evidence="7" id="KW-0811">Translocation</keyword>
<keyword evidence="4 9" id="KW-0812">Transmembrane</keyword>
<feature type="transmembrane region" description="Helical" evidence="9">
    <location>
        <begin position="6"/>
        <end position="22"/>
    </location>
</feature>
<dbReference type="InterPro" id="IPR003369">
    <property type="entry name" value="TatA/B/E"/>
</dbReference>
<dbReference type="Gene3D" id="1.20.5.3310">
    <property type="match status" value="1"/>
</dbReference>
<evidence type="ECO:0000256" key="2">
    <source>
        <dbReference type="ARBA" id="ARBA00022448"/>
    </source>
</evidence>
<evidence type="ECO:0000256" key="3">
    <source>
        <dbReference type="ARBA" id="ARBA00022475"/>
    </source>
</evidence>
<dbReference type="InterPro" id="IPR018448">
    <property type="entry name" value="TatB"/>
</dbReference>
<protein>
    <submittedName>
        <fullName evidence="10">Sec-independent protein translocase protein TatB</fullName>
    </submittedName>
</protein>
<comment type="caution">
    <text evidence="10">The sequence shown here is derived from an EMBL/GenBank/DDBJ whole genome shotgun (WGS) entry which is preliminary data.</text>
</comment>
<comment type="subcellular location">
    <subcellularLocation>
        <location evidence="1">Membrane</location>
        <topology evidence="1">Single-pass membrane protein</topology>
    </subcellularLocation>
</comment>
<dbReference type="Pfam" id="PF02416">
    <property type="entry name" value="TatA_B_E"/>
    <property type="match status" value="1"/>
</dbReference>
<evidence type="ECO:0000256" key="6">
    <source>
        <dbReference type="ARBA" id="ARBA00022989"/>
    </source>
</evidence>
<keyword evidence="11" id="KW-1185">Reference proteome</keyword>
<evidence type="ECO:0000256" key="5">
    <source>
        <dbReference type="ARBA" id="ARBA00022927"/>
    </source>
</evidence>
<organism evidence="10 11">
    <name type="scientific">Pelagibacter ubique</name>
    <dbReference type="NCBI Taxonomy" id="198252"/>
    <lineage>
        <taxon>Bacteria</taxon>
        <taxon>Pseudomonadati</taxon>
        <taxon>Pseudomonadota</taxon>
        <taxon>Alphaproteobacteria</taxon>
        <taxon>Candidatus Pelagibacterales</taxon>
        <taxon>Candidatus Pelagibacteraceae</taxon>
        <taxon>Candidatus Pelagibacter</taxon>
    </lineage>
</organism>
<dbReference type="EMBL" id="LANA01000002">
    <property type="protein sequence ID" value="NMN68037.1"/>
    <property type="molecule type" value="Genomic_DNA"/>
</dbReference>
<evidence type="ECO:0000256" key="4">
    <source>
        <dbReference type="ARBA" id="ARBA00022692"/>
    </source>
</evidence>
<reference evidence="10 11" key="1">
    <citation type="submission" date="2019-07" db="EMBL/GenBank/DDBJ databases">
        <title>SAR11 Genome Evolution.</title>
        <authorList>
            <person name="Giovannoni S."/>
        </authorList>
    </citation>
    <scope>NUCLEOTIDE SEQUENCE [LARGE SCALE GENOMIC DNA]</scope>
    <source>
        <strain evidence="10 11">HTCC9565</strain>
    </source>
</reference>
<evidence type="ECO:0000313" key="11">
    <source>
        <dbReference type="Proteomes" id="UP001166004"/>
    </source>
</evidence>
<keyword evidence="3" id="KW-1003">Cell membrane</keyword>
<evidence type="ECO:0000256" key="8">
    <source>
        <dbReference type="ARBA" id="ARBA00023136"/>
    </source>
</evidence>